<reference evidence="2 3" key="1">
    <citation type="journal article" date="2015" name="Proc. Natl. Acad. Sci. U.S.A.">
        <title>The resurrection genome of Boea hygrometrica: A blueprint for survival of dehydration.</title>
        <authorList>
            <person name="Xiao L."/>
            <person name="Yang G."/>
            <person name="Zhang L."/>
            <person name="Yang X."/>
            <person name="Zhao S."/>
            <person name="Ji Z."/>
            <person name="Zhou Q."/>
            <person name="Hu M."/>
            <person name="Wang Y."/>
            <person name="Chen M."/>
            <person name="Xu Y."/>
            <person name="Jin H."/>
            <person name="Xiao X."/>
            <person name="Hu G."/>
            <person name="Bao F."/>
            <person name="Hu Y."/>
            <person name="Wan P."/>
            <person name="Li L."/>
            <person name="Deng X."/>
            <person name="Kuang T."/>
            <person name="Xiang C."/>
            <person name="Zhu J.K."/>
            <person name="Oliver M.J."/>
            <person name="He Y."/>
        </authorList>
    </citation>
    <scope>NUCLEOTIDE SEQUENCE [LARGE SCALE GENOMIC DNA]</scope>
    <source>
        <strain evidence="3">cv. XS01</strain>
    </source>
</reference>
<gene>
    <name evidence="2" type="ORF">F511_10845</name>
</gene>
<accession>A0A2Z7BJG6</accession>
<feature type="compositionally biased region" description="Polar residues" evidence="1">
    <location>
        <begin position="113"/>
        <end position="129"/>
    </location>
</feature>
<feature type="compositionally biased region" description="Polar residues" evidence="1">
    <location>
        <begin position="340"/>
        <end position="353"/>
    </location>
</feature>
<keyword evidence="3" id="KW-1185">Reference proteome</keyword>
<feature type="region of interest" description="Disordered" evidence="1">
    <location>
        <begin position="339"/>
        <end position="414"/>
    </location>
</feature>
<organism evidence="2 3">
    <name type="scientific">Dorcoceras hygrometricum</name>
    <dbReference type="NCBI Taxonomy" id="472368"/>
    <lineage>
        <taxon>Eukaryota</taxon>
        <taxon>Viridiplantae</taxon>
        <taxon>Streptophyta</taxon>
        <taxon>Embryophyta</taxon>
        <taxon>Tracheophyta</taxon>
        <taxon>Spermatophyta</taxon>
        <taxon>Magnoliopsida</taxon>
        <taxon>eudicotyledons</taxon>
        <taxon>Gunneridae</taxon>
        <taxon>Pentapetalae</taxon>
        <taxon>asterids</taxon>
        <taxon>lamiids</taxon>
        <taxon>Lamiales</taxon>
        <taxon>Gesneriaceae</taxon>
        <taxon>Didymocarpoideae</taxon>
        <taxon>Trichosporeae</taxon>
        <taxon>Loxocarpinae</taxon>
        <taxon>Dorcoceras</taxon>
    </lineage>
</organism>
<protein>
    <submittedName>
        <fullName evidence="2">Uncharacterized protein</fullName>
    </submittedName>
</protein>
<name>A0A2Z7BJG6_9LAMI</name>
<feature type="compositionally biased region" description="Basic and acidic residues" evidence="1">
    <location>
        <begin position="354"/>
        <end position="374"/>
    </location>
</feature>
<feature type="compositionally biased region" description="Basic residues" evidence="1">
    <location>
        <begin position="134"/>
        <end position="145"/>
    </location>
</feature>
<evidence type="ECO:0000313" key="3">
    <source>
        <dbReference type="Proteomes" id="UP000250235"/>
    </source>
</evidence>
<dbReference type="Proteomes" id="UP000250235">
    <property type="component" value="Unassembled WGS sequence"/>
</dbReference>
<feature type="compositionally biased region" description="Basic and acidic residues" evidence="1">
    <location>
        <begin position="384"/>
        <end position="396"/>
    </location>
</feature>
<feature type="region of interest" description="Disordered" evidence="1">
    <location>
        <begin position="113"/>
        <end position="158"/>
    </location>
</feature>
<evidence type="ECO:0000256" key="1">
    <source>
        <dbReference type="SAM" id="MobiDB-lite"/>
    </source>
</evidence>
<sequence>MVHTPKKQSQGFAVQMSVLLEKLVQADLGESIKLNPLNVLNNKSFHTYMKKNQVVVPDGDSSKKTGDTAGTEGGQSRMTKTLEKAVEKEFEKKRKKEKVVLMKKHIVAGSQATPEQYTAGPAQTRTRSLCPSWKKQRTQRMKPMKKNVVDKPESNLGPILEIPSEAENVSTSAAPDGNMATTESIEEQEQCIVRSTTDHPAQKPLNLAGKGVFSPIEIRAINWVTHFLPKIDPSSKGKNCCNTWTYRTQFRTSYRLNKVAYMKLVEEFEKVEDIAFMGRDKEEYKAQLAQLTNSTPDKQMDQGKEHQAPERTAAKKQPAQQEDQVKEIARVAKNVEETEAMNSQEHQAQGNEQHAQEEERPDQGAEQLAHKQQDQDSSSTSCPTHREANNNADNKEGFSQSGPQKIACSGPQEDFDTGKELTSLKDIVSSLDSKVDRIKDDTFVAKHTTLQFRRQLETKIDGLETTLVCHFADIQQNLAGDLELPVEKTAQSAKRWNRPAGRPVLTNQLGAELFYIHYLVTDSLELL</sequence>
<dbReference type="EMBL" id="KV006926">
    <property type="protein sequence ID" value="KZV32141.1"/>
    <property type="molecule type" value="Genomic_DNA"/>
</dbReference>
<feature type="compositionally biased region" description="Basic and acidic residues" evidence="1">
    <location>
        <begin position="298"/>
        <end position="313"/>
    </location>
</feature>
<dbReference type="AlphaFoldDB" id="A0A2Z7BJG6"/>
<feature type="region of interest" description="Disordered" evidence="1">
    <location>
        <begin position="56"/>
        <end position="80"/>
    </location>
</feature>
<evidence type="ECO:0000313" key="2">
    <source>
        <dbReference type="EMBL" id="KZV32141.1"/>
    </source>
</evidence>
<proteinExistence type="predicted"/>
<feature type="region of interest" description="Disordered" evidence="1">
    <location>
        <begin position="292"/>
        <end position="324"/>
    </location>
</feature>